<name>A0A1I5UW16_9BACI</name>
<dbReference type="Gene3D" id="1.10.3720.10">
    <property type="entry name" value="MetI-like"/>
    <property type="match status" value="2"/>
</dbReference>
<feature type="domain" description="ABC transmembrane type-1" evidence="7">
    <location>
        <begin position="408"/>
        <end position="620"/>
    </location>
</feature>
<dbReference type="PANTHER" id="PTHR43839">
    <property type="entry name" value="OPPC IN A BINDING PROTEIN-DEPENDENT TRANSPORT SYSTEM"/>
    <property type="match status" value="1"/>
</dbReference>
<dbReference type="Proteomes" id="UP000198734">
    <property type="component" value="Unassembled WGS sequence"/>
</dbReference>
<dbReference type="CDD" id="cd06261">
    <property type="entry name" value="TM_PBP2"/>
    <property type="match status" value="1"/>
</dbReference>
<evidence type="ECO:0000256" key="3">
    <source>
        <dbReference type="ARBA" id="ARBA00022692"/>
    </source>
</evidence>
<feature type="transmembrane region" description="Helical" evidence="6">
    <location>
        <begin position="262"/>
        <end position="280"/>
    </location>
</feature>
<feature type="transmembrane region" description="Helical" evidence="6">
    <location>
        <begin position="333"/>
        <end position="355"/>
    </location>
</feature>
<keyword evidence="9" id="KW-1185">Reference proteome</keyword>
<keyword evidence="5 6" id="KW-0472">Membrane</keyword>
<keyword evidence="3 6" id="KW-0812">Transmembrane</keyword>
<feature type="transmembrane region" description="Helical" evidence="6">
    <location>
        <begin position="167"/>
        <end position="191"/>
    </location>
</feature>
<sequence length="667" mass="76495">MKNLILSIQKYILGVFGIILLSCVPILFTQGSLFNFKLFFKEFISVCTALITPSEWHLNYKSFNLSLTTIETIPFSLSSYFEGPYLYSMTILVLALLFSLFVSFLFAVMTASSKGNFKKLMSRVSELLTAIPDITYIYIFQIAVVQVYLITGYRFLSFYSLGGEKVYAAPILCLAVVPTILFFKLFVVLFADEMEQPYVDLAKSKGLSKMQILIKHCTSNVLKSIFHQSKSIVWLTLSSLLIIEYLFGIQGILYYLRNDFSPQGITFILISIFTPFYIFYQIGERMVNKGETERNVLFEKMHVPLFDKEQWKSIFLMKSIKSFKVKLNPFNNFIFKIPLFILLSLLAISFGYFFFYDDHIEQINFVYNEAGKIVSRAPHPPSSSMIFGTDPYGYSIFQQLLVGINYTILVTLIIATIRVVIGYIFGVIYVFFLNRKGRKIINSIADGMHFLPLTLLVFILLVPVLTTSTGAWETTLGERLFIQIMIMSLIVLPVTTSLIGNEMNDALKKEYVQSSVVMGGSLIWIIIKHLNPQLWNKLILYWTQHVVQVLQMFVHLGILSLFVGGARSYPDSPGRLVPEIYELSGMISISREVFTTKQYWMIIPPILVFMLLIYCFNKLAEGIATKDSKKILKKKQKRKSLMVNEKSENLTEKATLPHDFSRVYNRL</sequence>
<evidence type="ECO:0000256" key="4">
    <source>
        <dbReference type="ARBA" id="ARBA00022989"/>
    </source>
</evidence>
<dbReference type="AlphaFoldDB" id="A0A1I5UW16"/>
<evidence type="ECO:0000256" key="5">
    <source>
        <dbReference type="ARBA" id="ARBA00023136"/>
    </source>
</evidence>
<evidence type="ECO:0000256" key="1">
    <source>
        <dbReference type="ARBA" id="ARBA00004141"/>
    </source>
</evidence>
<dbReference type="PROSITE" id="PS50928">
    <property type="entry name" value="ABC_TM1"/>
    <property type="match status" value="2"/>
</dbReference>
<protein>
    <submittedName>
        <fullName evidence="8">Peptide/nickel transport system permease protein</fullName>
    </submittedName>
</protein>
<evidence type="ECO:0000256" key="6">
    <source>
        <dbReference type="RuleBase" id="RU363032"/>
    </source>
</evidence>
<feature type="transmembrane region" description="Helical" evidence="6">
    <location>
        <begin position="134"/>
        <end position="155"/>
    </location>
</feature>
<dbReference type="GO" id="GO:0055085">
    <property type="term" value="P:transmembrane transport"/>
    <property type="evidence" value="ECO:0007669"/>
    <property type="project" value="InterPro"/>
</dbReference>
<comment type="subcellular location">
    <subcellularLocation>
        <location evidence="6">Cell membrane</location>
        <topology evidence="6">Multi-pass membrane protein</topology>
    </subcellularLocation>
    <subcellularLocation>
        <location evidence="1">Membrane</location>
        <topology evidence="1">Multi-pass membrane protein</topology>
    </subcellularLocation>
</comment>
<feature type="transmembrane region" description="Helical" evidence="6">
    <location>
        <begin position="480"/>
        <end position="499"/>
    </location>
</feature>
<evidence type="ECO:0000313" key="9">
    <source>
        <dbReference type="Proteomes" id="UP000198734"/>
    </source>
</evidence>
<evidence type="ECO:0000256" key="2">
    <source>
        <dbReference type="ARBA" id="ARBA00022448"/>
    </source>
</evidence>
<feature type="transmembrane region" description="Helical" evidence="6">
    <location>
        <begin position="12"/>
        <end position="33"/>
    </location>
</feature>
<accession>A0A1I5UW16</accession>
<dbReference type="OrthoDB" id="2351941at2"/>
<keyword evidence="2 6" id="KW-0813">Transport</keyword>
<dbReference type="Pfam" id="PF00528">
    <property type="entry name" value="BPD_transp_1"/>
    <property type="match status" value="1"/>
</dbReference>
<dbReference type="GO" id="GO:0005886">
    <property type="term" value="C:plasma membrane"/>
    <property type="evidence" value="ECO:0007669"/>
    <property type="project" value="UniProtKB-SubCell"/>
</dbReference>
<feature type="transmembrane region" description="Helical" evidence="6">
    <location>
        <begin position="547"/>
        <end position="566"/>
    </location>
</feature>
<feature type="transmembrane region" description="Helical" evidence="6">
    <location>
        <begin position="599"/>
        <end position="620"/>
    </location>
</feature>
<dbReference type="PROSITE" id="PS51257">
    <property type="entry name" value="PROKAR_LIPOPROTEIN"/>
    <property type="match status" value="1"/>
</dbReference>
<dbReference type="SUPFAM" id="SSF161098">
    <property type="entry name" value="MetI-like"/>
    <property type="match status" value="2"/>
</dbReference>
<dbReference type="STRING" id="126156.SAMN05421670_0558"/>
<evidence type="ECO:0000313" key="8">
    <source>
        <dbReference type="EMBL" id="SFP99227.1"/>
    </source>
</evidence>
<dbReference type="InterPro" id="IPR000515">
    <property type="entry name" value="MetI-like"/>
</dbReference>
<dbReference type="InterPro" id="IPR035906">
    <property type="entry name" value="MetI-like_sf"/>
</dbReference>
<reference evidence="9" key="1">
    <citation type="submission" date="2016-10" db="EMBL/GenBank/DDBJ databases">
        <authorList>
            <person name="Varghese N."/>
            <person name="Submissions S."/>
        </authorList>
    </citation>
    <scope>NUCLEOTIDE SEQUENCE [LARGE SCALE GENOMIC DNA]</scope>
    <source>
        <strain evidence="9">DSM 11706</strain>
    </source>
</reference>
<evidence type="ECO:0000259" key="7">
    <source>
        <dbReference type="PROSITE" id="PS50928"/>
    </source>
</evidence>
<feature type="transmembrane region" description="Helical" evidence="6">
    <location>
        <begin position="444"/>
        <end position="465"/>
    </location>
</feature>
<dbReference type="EMBL" id="FOXU01000001">
    <property type="protein sequence ID" value="SFP99227.1"/>
    <property type="molecule type" value="Genomic_DNA"/>
</dbReference>
<feature type="transmembrane region" description="Helical" evidence="6">
    <location>
        <begin position="85"/>
        <end position="113"/>
    </location>
</feature>
<feature type="domain" description="ABC transmembrane type-1" evidence="7">
    <location>
        <begin position="85"/>
        <end position="280"/>
    </location>
</feature>
<feature type="transmembrane region" description="Helical" evidence="6">
    <location>
        <begin position="232"/>
        <end position="256"/>
    </location>
</feature>
<proteinExistence type="inferred from homology"/>
<organism evidence="8 9">
    <name type="scientific">Psychrobacillus psychrotolerans</name>
    <dbReference type="NCBI Taxonomy" id="126156"/>
    <lineage>
        <taxon>Bacteria</taxon>
        <taxon>Bacillati</taxon>
        <taxon>Bacillota</taxon>
        <taxon>Bacilli</taxon>
        <taxon>Bacillales</taxon>
        <taxon>Bacillaceae</taxon>
        <taxon>Psychrobacillus</taxon>
    </lineage>
</organism>
<gene>
    <name evidence="8" type="ORF">SAMN05421670_0558</name>
</gene>
<dbReference type="RefSeq" id="WP_093533970.1">
    <property type="nucleotide sequence ID" value="NZ_FOXU01000001.1"/>
</dbReference>
<dbReference type="PANTHER" id="PTHR43839:SF3">
    <property type="entry name" value="OLIGOPEPTIDE ABC TRANSPORTER, PERMEASE PROTEIN"/>
    <property type="match status" value="1"/>
</dbReference>
<feature type="transmembrane region" description="Helical" evidence="6">
    <location>
        <begin position="406"/>
        <end position="432"/>
    </location>
</feature>
<keyword evidence="4 6" id="KW-1133">Transmembrane helix</keyword>
<comment type="similarity">
    <text evidence="6">Belongs to the binding-protein-dependent transport system permease family.</text>
</comment>